<gene>
    <name evidence="7" type="ORF">HHK36_021680</name>
</gene>
<feature type="compositionally biased region" description="Acidic residues" evidence="3">
    <location>
        <begin position="401"/>
        <end position="414"/>
    </location>
</feature>
<keyword evidence="2" id="KW-0694">RNA-binding</keyword>
<comment type="catalytic activity">
    <reaction evidence="2">
        <text>RNA(n) + a ribonucleoside 5'-triphosphate = RNA(n+1) + diphosphate</text>
        <dbReference type="Rhea" id="RHEA:21248"/>
        <dbReference type="Rhea" id="RHEA-COMP:14527"/>
        <dbReference type="Rhea" id="RHEA-COMP:17342"/>
        <dbReference type="ChEBI" id="CHEBI:33019"/>
        <dbReference type="ChEBI" id="CHEBI:61557"/>
        <dbReference type="ChEBI" id="CHEBI:140395"/>
        <dbReference type="EC" id="2.7.7.48"/>
    </reaction>
</comment>
<keyword evidence="2" id="KW-0548">Nucleotidyltransferase</keyword>
<dbReference type="Pfam" id="PF26249">
    <property type="entry name" value="4HB_RdRP3_N"/>
    <property type="match status" value="1"/>
</dbReference>
<keyword evidence="2" id="KW-0696">RNA-directed RNA polymerase</keyword>
<dbReference type="Pfam" id="PF05183">
    <property type="entry name" value="RdRP"/>
    <property type="match status" value="1"/>
</dbReference>
<dbReference type="InterPro" id="IPR058751">
    <property type="entry name" value="RDRP_helical"/>
</dbReference>
<dbReference type="Pfam" id="PF26252">
    <property type="entry name" value="RdRP_helical"/>
    <property type="match status" value="1"/>
</dbReference>
<dbReference type="InterPro" id="IPR007855">
    <property type="entry name" value="RDRP"/>
</dbReference>
<organism evidence="7 8">
    <name type="scientific">Tetracentron sinense</name>
    <name type="common">Spur-leaf</name>
    <dbReference type="NCBI Taxonomy" id="13715"/>
    <lineage>
        <taxon>Eukaryota</taxon>
        <taxon>Viridiplantae</taxon>
        <taxon>Streptophyta</taxon>
        <taxon>Embryophyta</taxon>
        <taxon>Tracheophyta</taxon>
        <taxon>Spermatophyta</taxon>
        <taxon>Magnoliopsida</taxon>
        <taxon>Trochodendrales</taxon>
        <taxon>Trochodendraceae</taxon>
        <taxon>Tetracentron</taxon>
    </lineage>
</organism>
<keyword evidence="2" id="KW-0808">Transferase</keyword>
<keyword evidence="8" id="KW-1185">Reference proteome</keyword>
<accession>A0A835D824</accession>
<dbReference type="OrthoDB" id="1743384at2759"/>
<feature type="domain" description="RDRP helical" evidence="6">
    <location>
        <begin position="132"/>
        <end position="200"/>
    </location>
</feature>
<name>A0A835D824_TETSI</name>
<evidence type="ECO:0000259" key="4">
    <source>
        <dbReference type="Pfam" id="PF05183"/>
    </source>
</evidence>
<comment type="caution">
    <text evidence="7">The sequence shown here is derived from an EMBL/GenBank/DDBJ whole genome shotgun (WGS) entry which is preliminary data.</text>
</comment>
<evidence type="ECO:0000256" key="2">
    <source>
        <dbReference type="RuleBase" id="RU363098"/>
    </source>
</evidence>
<dbReference type="GO" id="GO:0030422">
    <property type="term" value="P:siRNA processing"/>
    <property type="evidence" value="ECO:0007669"/>
    <property type="project" value="TreeGrafter"/>
</dbReference>
<protein>
    <recommendedName>
        <fullName evidence="2">RNA-dependent RNA polymerase</fullName>
        <ecNumber evidence="2">2.7.7.48</ecNumber>
    </recommendedName>
</protein>
<evidence type="ECO:0000313" key="7">
    <source>
        <dbReference type="EMBL" id="KAF8393436.1"/>
    </source>
</evidence>
<comment type="similarity">
    <text evidence="2">Belongs to the RdRP family.</text>
</comment>
<feature type="domain" description="RDRP3-5 N-terminal" evidence="5">
    <location>
        <begin position="7"/>
        <end position="72"/>
    </location>
</feature>
<feature type="compositionally biased region" description="Low complexity" evidence="3">
    <location>
        <begin position="80"/>
        <end position="97"/>
    </location>
</feature>
<reference evidence="7 8" key="1">
    <citation type="submission" date="2020-04" db="EMBL/GenBank/DDBJ databases">
        <title>Plant Genome Project.</title>
        <authorList>
            <person name="Zhang R.-G."/>
        </authorList>
    </citation>
    <scope>NUCLEOTIDE SEQUENCE [LARGE SCALE GENOMIC DNA]</scope>
    <source>
        <strain evidence="7">YNK0</strain>
        <tissue evidence="7">Leaf</tissue>
    </source>
</reference>
<feature type="domain" description="RDRP core" evidence="4">
    <location>
        <begin position="219"/>
        <end position="303"/>
    </location>
</feature>
<dbReference type="InterPro" id="IPR057596">
    <property type="entry name" value="RDRP_core"/>
</dbReference>
<dbReference type="PANTHER" id="PTHR23079">
    <property type="entry name" value="RNA-DEPENDENT RNA POLYMERASE"/>
    <property type="match status" value="1"/>
</dbReference>
<dbReference type="GO" id="GO:0003968">
    <property type="term" value="F:RNA-directed RNA polymerase activity"/>
    <property type="evidence" value="ECO:0007669"/>
    <property type="project" value="UniProtKB-KW"/>
</dbReference>
<evidence type="ECO:0000259" key="6">
    <source>
        <dbReference type="Pfam" id="PF26252"/>
    </source>
</evidence>
<dbReference type="InterPro" id="IPR058697">
    <property type="entry name" value="RDRP3-5_N"/>
</dbReference>
<feature type="region of interest" description="Disordered" evidence="3">
    <location>
        <begin position="401"/>
        <end position="423"/>
    </location>
</feature>
<dbReference type="GO" id="GO:0003723">
    <property type="term" value="F:RNA binding"/>
    <property type="evidence" value="ECO:0007669"/>
    <property type="project" value="UniProtKB-KW"/>
</dbReference>
<dbReference type="EC" id="2.7.7.48" evidence="2"/>
<feature type="region of interest" description="Disordered" evidence="3">
    <location>
        <begin position="77"/>
        <end position="126"/>
    </location>
</feature>
<keyword evidence="2" id="KW-0943">RNA-mediated gene silencing</keyword>
<evidence type="ECO:0000313" key="8">
    <source>
        <dbReference type="Proteomes" id="UP000655225"/>
    </source>
</evidence>
<evidence type="ECO:0000256" key="1">
    <source>
        <dbReference type="ARBA" id="ARBA00093763"/>
    </source>
</evidence>
<feature type="compositionally biased region" description="Low complexity" evidence="3">
    <location>
        <begin position="108"/>
        <end position="124"/>
    </location>
</feature>
<dbReference type="AlphaFoldDB" id="A0A835D824"/>
<dbReference type="PANTHER" id="PTHR23079:SF55">
    <property type="entry name" value="RNA-DIRECTED RNA POLYMERASE"/>
    <property type="match status" value="1"/>
</dbReference>
<evidence type="ECO:0000256" key="3">
    <source>
        <dbReference type="SAM" id="MobiDB-lite"/>
    </source>
</evidence>
<proteinExistence type="inferred from homology"/>
<comment type="function">
    <text evidence="1 2">Probably involved in the RNA silencing pathway and required for the generation of small interfering RNAs (siRNAs).</text>
</comment>
<dbReference type="GO" id="GO:0031380">
    <property type="term" value="C:nuclear RNA-directed RNA polymerase complex"/>
    <property type="evidence" value="ECO:0007669"/>
    <property type="project" value="TreeGrafter"/>
</dbReference>
<dbReference type="Proteomes" id="UP000655225">
    <property type="component" value="Unassembled WGS sequence"/>
</dbReference>
<evidence type="ECO:0000259" key="5">
    <source>
        <dbReference type="Pfam" id="PF26249"/>
    </source>
</evidence>
<dbReference type="EMBL" id="JABCRI010000015">
    <property type="protein sequence ID" value="KAF8393436.1"/>
    <property type="molecule type" value="Genomic_DNA"/>
</dbReference>
<sequence length="777" mass="86743">MADPSSEVPLPPSVEEILRRICEEQSLPPPDSRARTELISLGEKASLHLLRKISVHKIQSLNGFIIDMTKKSDPVATQESVSFSMPQQSSSGSCSISPQDDAISHCPSSEQSTTQTSSSSLSLERSSRPITPHLKALGELEFRKAFLILSYIGKKRLEDVISVNVIQKLKNLPMDEFEPEVWSVLGRQCIEEIDRQKVLNWDSGKTYVYHCYVYPDGSYRFKGPYLDNTRTHLQRVLGDDNVLIVKFTEEVTDRSSSALSFNSSNAEYLKIAKEGILVGLRRYRFFGKWKKIVYEKNMAFCIHSLKQRHMVEDYKAVAKKLQAKGRQNQFDMAKNSVIVEKIAGILESISLVENNGLDVFMKSGESDPMVTTTMDEDDEAPYKDIDELVSAVVFDYGVFSEDADDDRNNEDPQFDDSASTSSIIDNDFENPIANIYMQVAEIDTSSSRPPDSRVSYAQALVKSFGTHPSSLEDISLKGLFMLDQSQMVKKPSTFQGEPALFFSSEEIENSSAPFRFSIIAKFAFAIRDARHALIRFESESDYLALWLKEVGYISRKLVRFIKGSPYFKSGFESSIVANQSRRNQNGTWIAKIEGSTEENLKQSNDYIASVSQSHGKKNSGYLEERVNLKDATVEKEEAFTNEKIDAEDPIVSVVVLEPKEVVSLTVSSSKKGLLENISEVEDSLGRREVALIENAEDVNVIFHSEKSAVEKLSTKISVGALAQKEIVSFSVNPSEEGLGLESTNSAGSLRREAVLFENSANGTLKYPPVILEVEDSA</sequence>